<dbReference type="RefSeq" id="WP_194183955.1">
    <property type="nucleotide sequence ID" value="NZ_JADGIK010000015.1"/>
</dbReference>
<reference evidence="1" key="1">
    <citation type="submission" date="2020-10" db="EMBL/GenBank/DDBJ databases">
        <authorList>
            <person name="Lu T."/>
            <person name="Wang Q."/>
            <person name="Han X."/>
        </authorList>
    </citation>
    <scope>NUCLEOTIDE SEQUENCE</scope>
    <source>
        <strain evidence="1">WQ 117</strain>
    </source>
</reference>
<name>A0A8J7GA48_9FLAO</name>
<accession>A0A8J7GA48</accession>
<dbReference type="AlphaFoldDB" id="A0A8J7GA48"/>
<evidence type="ECO:0000313" key="1">
    <source>
        <dbReference type="EMBL" id="MBF0598370.1"/>
    </source>
</evidence>
<comment type="caution">
    <text evidence="1">The sequence shown here is derived from an EMBL/GenBank/DDBJ whole genome shotgun (WGS) entry which is preliminary data.</text>
</comment>
<organism evidence="1 2">
    <name type="scientific">Faecalibacter rhinopitheci</name>
    <dbReference type="NCBI Taxonomy" id="2779678"/>
    <lineage>
        <taxon>Bacteria</taxon>
        <taxon>Pseudomonadati</taxon>
        <taxon>Bacteroidota</taxon>
        <taxon>Flavobacteriia</taxon>
        <taxon>Flavobacteriales</taxon>
        <taxon>Weeksellaceae</taxon>
        <taxon>Faecalibacter</taxon>
    </lineage>
</organism>
<dbReference type="EMBL" id="JADGIK010000015">
    <property type="protein sequence ID" value="MBF0598370.1"/>
    <property type="molecule type" value="Genomic_DNA"/>
</dbReference>
<proteinExistence type="predicted"/>
<sequence>MNQYDLKDLANELNISERTARRYIDELINETQSIKANKYKFSSIIFNSIVKSRQINDTDLTENDNIITEYFTEDEYIEFQKRLTEYPLIKEQLEYVKELMEKNRQDYQTQLSLMKTIINSIEQRNFIEAKEKGLDQ</sequence>
<gene>
    <name evidence="1" type="ORF">IM532_13115</name>
</gene>
<keyword evidence="2" id="KW-1185">Reference proteome</keyword>
<evidence type="ECO:0000313" key="2">
    <source>
        <dbReference type="Proteomes" id="UP000608754"/>
    </source>
</evidence>
<protein>
    <submittedName>
        <fullName evidence="1">HTH domain-containing protein</fullName>
    </submittedName>
</protein>
<dbReference type="Proteomes" id="UP000608754">
    <property type="component" value="Unassembled WGS sequence"/>
</dbReference>